<feature type="domain" description="Methionyl/Valyl/Leucyl/Isoleucyl-tRNA synthetase anticodon-binding" evidence="6">
    <location>
        <begin position="2"/>
        <end position="129"/>
    </location>
</feature>
<dbReference type="GO" id="GO:0006428">
    <property type="term" value="P:isoleucyl-tRNA aminoacylation"/>
    <property type="evidence" value="ECO:0007669"/>
    <property type="project" value="TreeGrafter"/>
</dbReference>
<keyword evidence="4" id="KW-0648">Protein biosynthesis</keyword>
<evidence type="ECO:0000256" key="1">
    <source>
        <dbReference type="ARBA" id="ARBA00022598"/>
    </source>
</evidence>
<dbReference type="InterPro" id="IPR023586">
    <property type="entry name" value="Ile-tRNA-ligase_type2"/>
</dbReference>
<dbReference type="Pfam" id="PF08264">
    <property type="entry name" value="Anticodon_1"/>
    <property type="match status" value="1"/>
</dbReference>
<accession>A0A0G0GS68</accession>
<keyword evidence="1 7" id="KW-0436">Ligase</keyword>
<gene>
    <name evidence="7" type="ORF">US45_C0016G0001</name>
</gene>
<evidence type="ECO:0000256" key="3">
    <source>
        <dbReference type="ARBA" id="ARBA00022840"/>
    </source>
</evidence>
<dbReference type="InterPro" id="IPR009080">
    <property type="entry name" value="tRNAsynth_Ia_anticodon-bd"/>
</dbReference>
<comment type="caution">
    <text evidence="7">The sequence shown here is derived from an EMBL/GenBank/DDBJ whole genome shotgun (WGS) entry which is preliminary data.</text>
</comment>
<evidence type="ECO:0000256" key="4">
    <source>
        <dbReference type="ARBA" id="ARBA00022917"/>
    </source>
</evidence>
<sequence>NLDNYKFLEPTRALRNFIGNFSTWYLRRSRERIKNGDEEARQTLYFVLKNLAKLMAPFAPFAAEDIWLKLKTNDDKESVHLAKWSASQTKWFSFGKKNVMKEMQIVRDIVTLGLEARQNAGIKVRQPLAKLEIKNYKLGGKYLELIKDELNVKEVIQNKNIENQVKLDVNITSELKQEGDYRELAHALQDMRKKLGLTPSNIISIVFETDETGKELIQKFETDMKKTVLVSRVEFRKNDGPASAKNSSETMQEIKIDDLFFKIKIKK</sequence>
<dbReference type="Gene3D" id="1.10.730.10">
    <property type="entry name" value="Isoleucyl-tRNA Synthetase, Domain 1"/>
    <property type="match status" value="1"/>
</dbReference>
<dbReference type="EMBL" id="LBTA01000016">
    <property type="protein sequence ID" value="KKQ32877.1"/>
    <property type="molecule type" value="Genomic_DNA"/>
</dbReference>
<dbReference type="Pfam" id="PF19302">
    <property type="entry name" value="DUF5915"/>
    <property type="match status" value="1"/>
</dbReference>
<reference evidence="7 8" key="1">
    <citation type="journal article" date="2015" name="Nature">
        <title>rRNA introns, odd ribosomes, and small enigmatic genomes across a large radiation of phyla.</title>
        <authorList>
            <person name="Brown C.T."/>
            <person name="Hug L.A."/>
            <person name="Thomas B.C."/>
            <person name="Sharon I."/>
            <person name="Castelle C.J."/>
            <person name="Singh A."/>
            <person name="Wilkins M.J."/>
            <person name="Williams K.H."/>
            <person name="Banfield J.F."/>
        </authorList>
    </citation>
    <scope>NUCLEOTIDE SEQUENCE [LARGE SCALE GENOMIC DNA]</scope>
</reference>
<keyword evidence="3" id="KW-0067">ATP-binding</keyword>
<dbReference type="GO" id="GO:0004822">
    <property type="term" value="F:isoleucine-tRNA ligase activity"/>
    <property type="evidence" value="ECO:0007669"/>
    <property type="project" value="InterPro"/>
</dbReference>
<organism evidence="7 8">
    <name type="scientific">Candidatus Nomurabacteria bacterium GW2011_GWA1_37_20</name>
    <dbReference type="NCBI Taxonomy" id="1618729"/>
    <lineage>
        <taxon>Bacteria</taxon>
        <taxon>Candidatus Nomuraibacteriota</taxon>
    </lineage>
</organism>
<dbReference type="InterPro" id="IPR013155">
    <property type="entry name" value="M/V/L/I-tRNA-synth_anticd-bd"/>
</dbReference>
<feature type="non-terminal residue" evidence="7">
    <location>
        <position position="1"/>
    </location>
</feature>
<dbReference type="SUPFAM" id="SSF47323">
    <property type="entry name" value="Anticodon-binding domain of a subclass of class I aminoacyl-tRNA synthetases"/>
    <property type="match status" value="1"/>
</dbReference>
<name>A0A0G0GS68_9BACT</name>
<protein>
    <submittedName>
        <fullName evidence="7">Isoleucine-tRNA ligase</fullName>
    </submittedName>
</protein>
<evidence type="ECO:0000313" key="8">
    <source>
        <dbReference type="Proteomes" id="UP000034701"/>
    </source>
</evidence>
<dbReference type="PANTHER" id="PTHR42780:SF1">
    <property type="entry name" value="ISOLEUCINE--TRNA LIGASE, CYTOPLASMIC"/>
    <property type="match status" value="1"/>
</dbReference>
<evidence type="ECO:0000256" key="5">
    <source>
        <dbReference type="ARBA" id="ARBA00023146"/>
    </source>
</evidence>
<evidence type="ECO:0000313" key="7">
    <source>
        <dbReference type="EMBL" id="KKQ32877.1"/>
    </source>
</evidence>
<dbReference type="PANTHER" id="PTHR42780">
    <property type="entry name" value="SOLEUCYL-TRNA SYNTHETASE"/>
    <property type="match status" value="1"/>
</dbReference>
<evidence type="ECO:0000256" key="2">
    <source>
        <dbReference type="ARBA" id="ARBA00022741"/>
    </source>
</evidence>
<dbReference type="GO" id="GO:0005524">
    <property type="term" value="F:ATP binding"/>
    <property type="evidence" value="ECO:0007669"/>
    <property type="project" value="UniProtKB-KW"/>
</dbReference>
<keyword evidence="2" id="KW-0547">Nucleotide-binding</keyword>
<keyword evidence="5" id="KW-0030">Aminoacyl-tRNA synthetase</keyword>
<proteinExistence type="predicted"/>
<dbReference type="Proteomes" id="UP000034701">
    <property type="component" value="Unassembled WGS sequence"/>
</dbReference>
<dbReference type="PATRIC" id="fig|1618729.3.peg.210"/>
<evidence type="ECO:0000259" key="6">
    <source>
        <dbReference type="Pfam" id="PF08264"/>
    </source>
</evidence>
<dbReference type="AlphaFoldDB" id="A0A0G0GS68"/>